<accession>A0ACB9YQN5</accession>
<dbReference type="Proteomes" id="UP001497700">
    <property type="component" value="Unassembled WGS sequence"/>
</dbReference>
<dbReference type="EMBL" id="MU393550">
    <property type="protein sequence ID" value="KAI4861511.1"/>
    <property type="molecule type" value="Genomic_DNA"/>
</dbReference>
<protein>
    <submittedName>
        <fullName evidence="1">Uncharacterized protein</fullName>
    </submittedName>
</protein>
<gene>
    <name evidence="1" type="ORF">F4820DRAFT_433502</name>
</gene>
<comment type="caution">
    <text evidence="1">The sequence shown here is derived from an EMBL/GenBank/DDBJ whole genome shotgun (WGS) entry which is preliminary data.</text>
</comment>
<reference evidence="1 2" key="1">
    <citation type="journal article" date="2022" name="New Phytol.">
        <title>Ecological generalism drives hyperdiversity of secondary metabolite gene clusters in xylarialean endophytes.</title>
        <authorList>
            <person name="Franco M.E.E."/>
            <person name="Wisecaver J.H."/>
            <person name="Arnold A.E."/>
            <person name="Ju Y.M."/>
            <person name="Slot J.C."/>
            <person name="Ahrendt S."/>
            <person name="Moore L.P."/>
            <person name="Eastman K.E."/>
            <person name="Scott K."/>
            <person name="Konkel Z."/>
            <person name="Mondo S.J."/>
            <person name="Kuo A."/>
            <person name="Hayes R.D."/>
            <person name="Haridas S."/>
            <person name="Andreopoulos B."/>
            <person name="Riley R."/>
            <person name="LaButti K."/>
            <person name="Pangilinan J."/>
            <person name="Lipzen A."/>
            <person name="Amirebrahimi M."/>
            <person name="Yan J."/>
            <person name="Adam C."/>
            <person name="Keymanesh K."/>
            <person name="Ng V."/>
            <person name="Louie K."/>
            <person name="Northen T."/>
            <person name="Drula E."/>
            <person name="Henrissat B."/>
            <person name="Hsieh H.M."/>
            <person name="Youens-Clark K."/>
            <person name="Lutzoni F."/>
            <person name="Miadlikowska J."/>
            <person name="Eastwood D.C."/>
            <person name="Hamelin R.C."/>
            <person name="Grigoriev I.V."/>
            <person name="U'Ren J.M."/>
        </authorList>
    </citation>
    <scope>NUCLEOTIDE SEQUENCE [LARGE SCALE GENOMIC DNA]</scope>
    <source>
        <strain evidence="1 2">CBS 119005</strain>
    </source>
</reference>
<proteinExistence type="predicted"/>
<organism evidence="1 2">
    <name type="scientific">Hypoxylon rubiginosum</name>
    <dbReference type="NCBI Taxonomy" id="110542"/>
    <lineage>
        <taxon>Eukaryota</taxon>
        <taxon>Fungi</taxon>
        <taxon>Dikarya</taxon>
        <taxon>Ascomycota</taxon>
        <taxon>Pezizomycotina</taxon>
        <taxon>Sordariomycetes</taxon>
        <taxon>Xylariomycetidae</taxon>
        <taxon>Xylariales</taxon>
        <taxon>Hypoxylaceae</taxon>
        <taxon>Hypoxylon</taxon>
    </lineage>
</organism>
<name>A0ACB9YQN5_9PEZI</name>
<evidence type="ECO:0000313" key="2">
    <source>
        <dbReference type="Proteomes" id="UP001497700"/>
    </source>
</evidence>
<keyword evidence="2" id="KW-1185">Reference proteome</keyword>
<sequence length="239" mass="26306">MLPTISFPQASLALAVVASTIGSFVALSPPNQSTNPTPSTGDSIRRLNLAGGHFRAIIFAPLGFLTLHTSSLILLQPQIPPAILRHGAQNGLNIQLVTWSPATSVPLALMILDGIPLRLVSYSSLGKNFTFTLTKPDALKTDGVYHYIQHPGYTGLLIIAACSTALLARIDGVLGCWIPPRWYPTLRVLELVLAPIGISVFMFGIWTRVRQEERMLRAEFGINWENWHARTARFIPWIF</sequence>
<evidence type="ECO:0000313" key="1">
    <source>
        <dbReference type="EMBL" id="KAI4861511.1"/>
    </source>
</evidence>